<evidence type="ECO:0000259" key="2">
    <source>
        <dbReference type="Pfam" id="PF01526"/>
    </source>
</evidence>
<reference evidence="4" key="1">
    <citation type="journal article" date="2019" name="Int. J. Syst. Evol. Microbiol.">
        <title>The Global Catalogue of Microorganisms (GCM) 10K type strain sequencing project: providing services to taxonomists for standard genome sequencing and annotation.</title>
        <authorList>
            <consortium name="The Broad Institute Genomics Platform"/>
            <consortium name="The Broad Institute Genome Sequencing Center for Infectious Disease"/>
            <person name="Wu L."/>
            <person name="Ma J."/>
        </authorList>
    </citation>
    <scope>NUCLEOTIDE SEQUENCE [LARGE SCALE GENOMIC DNA]</scope>
    <source>
        <strain evidence="4">JCM 14969</strain>
    </source>
</reference>
<protein>
    <recommendedName>
        <fullName evidence="2">Tn3 transposase DDE domain-containing protein</fullName>
    </recommendedName>
</protein>
<accession>A0ABP4PGC0</accession>
<evidence type="ECO:0000256" key="1">
    <source>
        <dbReference type="SAM" id="MobiDB-lite"/>
    </source>
</evidence>
<dbReference type="InterPro" id="IPR002513">
    <property type="entry name" value="Tn3_Tnp_DDE_dom"/>
</dbReference>
<proteinExistence type="predicted"/>
<feature type="domain" description="Tn3 transposase DDE" evidence="2">
    <location>
        <begin position="2"/>
        <end position="196"/>
    </location>
</feature>
<dbReference type="Proteomes" id="UP001500393">
    <property type="component" value="Unassembled WGS sequence"/>
</dbReference>
<feature type="compositionally biased region" description="Low complexity" evidence="1">
    <location>
        <begin position="208"/>
        <end position="220"/>
    </location>
</feature>
<name>A0ABP4PGC0_9ACTN</name>
<dbReference type="Pfam" id="PF01526">
    <property type="entry name" value="DDE_Tnp_Tn3"/>
    <property type="match status" value="1"/>
</dbReference>
<keyword evidence="4" id="KW-1185">Reference proteome</keyword>
<evidence type="ECO:0000313" key="4">
    <source>
        <dbReference type="Proteomes" id="UP001500393"/>
    </source>
</evidence>
<sequence length="349" mass="38866">MLIYWHVEQKSMAIHSQVINCSASEVAAMIEGAMRHRTSMEVEGNYVDSHGQSEVGFGLTRLLGFDLLPRITRINMVRLYRPAAGEPETYPRLAPALTRPIRWDVIGEQYDQMIKYATAIRSGTASTEAILRRFTKANAIHPTYQAMIELGRAQKTLFVARYLLDRDLQREINEGLNVVESWNGGNSVIFFRQGRRHRLQPARRTGTVGAVPPGAAVGAGVREHADGPRRPGRRRVGRPYDRCGSPRSDTLLLDARRPVRRGAAEHGSATQPARRGVSFSRFESGRRGASRVSVVFWSGSCMTTQARGEVVVGDLLRLMQGRAENVGWPRLGADLDPQRLATRSARLDL</sequence>
<evidence type="ECO:0000313" key="3">
    <source>
        <dbReference type="EMBL" id="GAA1579894.1"/>
    </source>
</evidence>
<dbReference type="EMBL" id="BAAAOS010000020">
    <property type="protein sequence ID" value="GAA1579894.1"/>
    <property type="molecule type" value="Genomic_DNA"/>
</dbReference>
<comment type="caution">
    <text evidence="3">The sequence shown here is derived from an EMBL/GenBank/DDBJ whole genome shotgun (WGS) entry which is preliminary data.</text>
</comment>
<gene>
    <name evidence="3" type="ORF">GCM10009789_37090</name>
</gene>
<organism evidence="3 4">
    <name type="scientific">Kribbella sancticallisti</name>
    <dbReference type="NCBI Taxonomy" id="460087"/>
    <lineage>
        <taxon>Bacteria</taxon>
        <taxon>Bacillati</taxon>
        <taxon>Actinomycetota</taxon>
        <taxon>Actinomycetes</taxon>
        <taxon>Propionibacteriales</taxon>
        <taxon>Kribbellaceae</taxon>
        <taxon>Kribbella</taxon>
    </lineage>
</organism>
<feature type="region of interest" description="Disordered" evidence="1">
    <location>
        <begin position="203"/>
        <end position="249"/>
    </location>
</feature>